<dbReference type="Pfam" id="PF04608">
    <property type="entry name" value="PgpA"/>
    <property type="match status" value="1"/>
</dbReference>
<dbReference type="PIRSF" id="PIRSF006162">
    <property type="entry name" value="PgpA"/>
    <property type="match status" value="1"/>
</dbReference>
<feature type="transmembrane region" description="Helical" evidence="1">
    <location>
        <begin position="123"/>
        <end position="141"/>
    </location>
</feature>
<reference evidence="3 4" key="1">
    <citation type="journal article" date="2016" name="Nat. Commun.">
        <title>Thousands of microbial genomes shed light on interconnected biogeochemical processes in an aquifer system.</title>
        <authorList>
            <person name="Anantharaman K."/>
            <person name="Brown C.T."/>
            <person name="Hug L.A."/>
            <person name="Sharon I."/>
            <person name="Castelle C.J."/>
            <person name="Probst A.J."/>
            <person name="Thomas B.C."/>
            <person name="Singh A."/>
            <person name="Wilkins M.J."/>
            <person name="Karaoz U."/>
            <person name="Brodie E.L."/>
            <person name="Williams K.H."/>
            <person name="Hubbard S.S."/>
            <person name="Banfield J.F."/>
        </authorList>
    </citation>
    <scope>NUCLEOTIDE SEQUENCE [LARGE SCALE GENOMIC DNA]</scope>
</reference>
<evidence type="ECO:0000313" key="4">
    <source>
        <dbReference type="Proteomes" id="UP000179129"/>
    </source>
</evidence>
<keyword evidence="1" id="KW-0812">Transmembrane</keyword>
<dbReference type="SUPFAM" id="SSF101307">
    <property type="entry name" value="YutG-like"/>
    <property type="match status" value="1"/>
</dbReference>
<dbReference type="InterPro" id="IPR036681">
    <property type="entry name" value="PgpA-like_sf"/>
</dbReference>
<keyword evidence="1" id="KW-0472">Membrane</keyword>
<dbReference type="EMBL" id="MFIX01000168">
    <property type="protein sequence ID" value="OGG02872.1"/>
    <property type="molecule type" value="Genomic_DNA"/>
</dbReference>
<dbReference type="PANTHER" id="PTHR36305">
    <property type="entry name" value="PHOSPHATIDYLGLYCEROPHOSPHATASE A"/>
    <property type="match status" value="1"/>
</dbReference>
<dbReference type="InterPro" id="IPR026037">
    <property type="entry name" value="PgpA"/>
</dbReference>
<dbReference type="AlphaFoldDB" id="A0A1F5YSJ4"/>
<evidence type="ECO:0000256" key="1">
    <source>
        <dbReference type="SAM" id="Phobius"/>
    </source>
</evidence>
<dbReference type="STRING" id="1817867.A3F83_07755"/>
<comment type="caution">
    <text evidence="3">The sequence shown here is derived from an EMBL/GenBank/DDBJ whole genome shotgun (WGS) entry which is preliminary data.</text>
</comment>
<feature type="transmembrane region" description="Helical" evidence="1">
    <location>
        <begin position="81"/>
        <end position="103"/>
    </location>
</feature>
<protein>
    <recommendedName>
        <fullName evidence="2">YutG/PgpA domain-containing protein</fullName>
    </recommendedName>
</protein>
<keyword evidence="1" id="KW-1133">Transmembrane helix</keyword>
<dbReference type="CDD" id="cd06971">
    <property type="entry name" value="PgpA"/>
    <property type="match status" value="1"/>
</dbReference>
<evidence type="ECO:0000313" key="3">
    <source>
        <dbReference type="EMBL" id="OGG02872.1"/>
    </source>
</evidence>
<feature type="transmembrane region" description="Helical" evidence="1">
    <location>
        <begin position="39"/>
        <end position="60"/>
    </location>
</feature>
<dbReference type="Proteomes" id="UP000179129">
    <property type="component" value="Unassembled WGS sequence"/>
</dbReference>
<organism evidence="3 4">
    <name type="scientific">Candidatus Glassbacteria bacterium RIFCSPLOWO2_12_FULL_58_11</name>
    <dbReference type="NCBI Taxonomy" id="1817867"/>
    <lineage>
        <taxon>Bacteria</taxon>
        <taxon>Candidatus Glassiibacteriota</taxon>
    </lineage>
</organism>
<name>A0A1F5YSJ4_9BACT</name>
<dbReference type="InterPro" id="IPR007686">
    <property type="entry name" value="YutG/PgpA"/>
</dbReference>
<dbReference type="PANTHER" id="PTHR36305:SF1">
    <property type="entry name" value="PHOSPHATIDYLGLYCEROPHOSPHATASE A"/>
    <property type="match status" value="1"/>
</dbReference>
<proteinExistence type="predicted"/>
<accession>A0A1F5YSJ4</accession>
<dbReference type="GO" id="GO:0008962">
    <property type="term" value="F:phosphatidylglycerophosphatase activity"/>
    <property type="evidence" value="ECO:0007669"/>
    <property type="project" value="InterPro"/>
</dbReference>
<feature type="domain" description="YutG/PgpA" evidence="2">
    <location>
        <begin position="8"/>
        <end position="144"/>
    </location>
</feature>
<dbReference type="GO" id="GO:0006629">
    <property type="term" value="P:lipid metabolic process"/>
    <property type="evidence" value="ECO:0007669"/>
    <property type="project" value="InterPro"/>
</dbReference>
<evidence type="ECO:0000259" key="2">
    <source>
        <dbReference type="Pfam" id="PF04608"/>
    </source>
</evidence>
<sequence length="148" mass="15530">MKFLIKAIASACGAGLSPVAPGTAGSALAVGIALCLRPWWTPALALALTLVISLAGVYCASRAEEYWGHDSHKIVIDEVAGMWLALAFTPLSWTGAAVAFFLFRLLDIVKPPPARQAERLPGGWGVMADDLVAGAYALVLVRGLSAWI</sequence>
<gene>
    <name evidence="3" type="ORF">A3F83_07755</name>
</gene>